<accession>Q1ATJ3</accession>
<protein>
    <submittedName>
        <fullName evidence="1">L-carnitine dehydratase/bile acid-inducible protein F</fullName>
    </submittedName>
</protein>
<dbReference type="PhylomeDB" id="Q1ATJ3"/>
<dbReference type="Pfam" id="PF02515">
    <property type="entry name" value="CoA_transf_3"/>
    <property type="match status" value="1"/>
</dbReference>
<dbReference type="EMBL" id="CP000386">
    <property type="protein sequence ID" value="ABG05285.1"/>
    <property type="molecule type" value="Genomic_DNA"/>
</dbReference>
<dbReference type="KEGG" id="rxy:Rxyl_2357"/>
<evidence type="ECO:0000313" key="1">
    <source>
        <dbReference type="EMBL" id="ABG05285.1"/>
    </source>
</evidence>
<dbReference type="RefSeq" id="WP_011565298.1">
    <property type="nucleotide sequence ID" value="NC_008148.1"/>
</dbReference>
<dbReference type="AlphaFoldDB" id="Q1ATJ3"/>
<dbReference type="OrthoDB" id="9797653at2"/>
<dbReference type="Gene3D" id="3.30.1540.10">
    <property type="entry name" value="formyl-coa transferase, domain 3"/>
    <property type="match status" value="1"/>
</dbReference>
<organism evidence="1 2">
    <name type="scientific">Rubrobacter xylanophilus (strain DSM 9941 / JCM 11954 / NBRC 16129 / PRD-1)</name>
    <dbReference type="NCBI Taxonomy" id="266117"/>
    <lineage>
        <taxon>Bacteria</taxon>
        <taxon>Bacillati</taxon>
        <taxon>Actinomycetota</taxon>
        <taxon>Rubrobacteria</taxon>
        <taxon>Rubrobacterales</taxon>
        <taxon>Rubrobacteraceae</taxon>
        <taxon>Rubrobacter</taxon>
    </lineage>
</organism>
<dbReference type="SUPFAM" id="SSF89796">
    <property type="entry name" value="CoA-transferase family III (CaiB/BaiF)"/>
    <property type="match status" value="1"/>
</dbReference>
<reference evidence="1 2" key="1">
    <citation type="submission" date="2006-06" db="EMBL/GenBank/DDBJ databases">
        <title>Complete sequence of Rubrobacter xylanophilus DSM 9941.</title>
        <authorList>
            <consortium name="US DOE Joint Genome Institute"/>
            <person name="Copeland A."/>
            <person name="Lucas S."/>
            <person name="Lapidus A."/>
            <person name="Barry K."/>
            <person name="Detter J.C."/>
            <person name="Glavina del Rio T."/>
            <person name="Hammon N."/>
            <person name="Israni S."/>
            <person name="Dalin E."/>
            <person name="Tice H."/>
            <person name="Pitluck S."/>
            <person name="Munk A.C."/>
            <person name="Brettin T."/>
            <person name="Bruce D."/>
            <person name="Han C."/>
            <person name="Tapia R."/>
            <person name="Gilna P."/>
            <person name="Schmutz J."/>
            <person name="Larimer F."/>
            <person name="Land M."/>
            <person name="Hauser L."/>
            <person name="Kyrpides N."/>
            <person name="Lykidis A."/>
            <person name="da Costa M.S."/>
            <person name="Rainey F.A."/>
            <person name="Empadinhas N."/>
            <person name="Jolivet E."/>
            <person name="Battista J.R."/>
            <person name="Richardson P."/>
        </authorList>
    </citation>
    <scope>NUCLEOTIDE SEQUENCE [LARGE SCALE GENOMIC DNA]</scope>
    <source>
        <strain evidence="2">DSM 9941 / NBRC 16129 / PRD-1</strain>
    </source>
</reference>
<dbReference type="PANTHER" id="PTHR48228:SF5">
    <property type="entry name" value="ALPHA-METHYLACYL-COA RACEMASE"/>
    <property type="match status" value="1"/>
</dbReference>
<dbReference type="InterPro" id="IPR003673">
    <property type="entry name" value="CoA-Trfase_fam_III"/>
</dbReference>
<dbReference type="eggNOG" id="COG1804">
    <property type="taxonomic scope" value="Bacteria"/>
</dbReference>
<dbReference type="STRING" id="266117.Rxyl_2357"/>
<dbReference type="HOGENOM" id="CLU_033975_5_1_11"/>
<keyword evidence="2" id="KW-1185">Reference proteome</keyword>
<dbReference type="InterPro" id="IPR023606">
    <property type="entry name" value="CoA-Trfase_III_dom_1_sf"/>
</dbReference>
<dbReference type="PANTHER" id="PTHR48228">
    <property type="entry name" value="SUCCINYL-COA--D-CITRAMALATE COA-TRANSFERASE"/>
    <property type="match status" value="1"/>
</dbReference>
<dbReference type="InterPro" id="IPR050509">
    <property type="entry name" value="CoA-transferase_III"/>
</dbReference>
<proteinExistence type="predicted"/>
<dbReference type="InterPro" id="IPR044855">
    <property type="entry name" value="CoA-Trfase_III_dom3_sf"/>
</dbReference>
<name>Q1ATJ3_RUBXD</name>
<evidence type="ECO:0000313" key="2">
    <source>
        <dbReference type="Proteomes" id="UP000006637"/>
    </source>
</evidence>
<sequence length="290" mass="30684">MAENHPGPLQGMQVLTLAVNVPGPAAAARLRGLGASAVKVEPPAGDPLERFCPSWYAALCAGQKVLRLDLKSPEGREELRRHLAVSDLLLTSSRPAALERLGLGPEDLLREHPRLCQVAIVGYPPPREEEPGHDLTYLAGTGLLSPPEPPRTLLADLAGAERAASAALALLLRRERGGGAGREVVSLAQAASGMAEPLRHGLTAPGGLLGGGFPGYGLYRAADGWVAVAALEEHFWRGLLAGLGLPEGAGREEISARLAQRGCREWEQWALERDLPLAAVREAPPRGEEE</sequence>
<dbReference type="GO" id="GO:0003824">
    <property type="term" value="F:catalytic activity"/>
    <property type="evidence" value="ECO:0007669"/>
    <property type="project" value="InterPro"/>
</dbReference>
<dbReference type="Gene3D" id="3.40.50.10540">
    <property type="entry name" value="Crotonobetainyl-coa:carnitine coa-transferase, domain 1"/>
    <property type="match status" value="1"/>
</dbReference>
<gene>
    <name evidence="1" type="ordered locus">Rxyl_2357</name>
</gene>
<dbReference type="Proteomes" id="UP000006637">
    <property type="component" value="Chromosome"/>
</dbReference>